<gene>
    <name evidence="1" type="ORF">NDU88_006369</name>
</gene>
<organism evidence="1 2">
    <name type="scientific">Pleurodeles waltl</name>
    <name type="common">Iberian ribbed newt</name>
    <dbReference type="NCBI Taxonomy" id="8319"/>
    <lineage>
        <taxon>Eukaryota</taxon>
        <taxon>Metazoa</taxon>
        <taxon>Chordata</taxon>
        <taxon>Craniata</taxon>
        <taxon>Vertebrata</taxon>
        <taxon>Euteleostomi</taxon>
        <taxon>Amphibia</taxon>
        <taxon>Batrachia</taxon>
        <taxon>Caudata</taxon>
        <taxon>Salamandroidea</taxon>
        <taxon>Salamandridae</taxon>
        <taxon>Pleurodelinae</taxon>
        <taxon>Pleurodeles</taxon>
    </lineage>
</organism>
<reference evidence="1" key="1">
    <citation type="journal article" date="2022" name="bioRxiv">
        <title>Sequencing and chromosome-scale assembly of the giantPleurodeles waltlgenome.</title>
        <authorList>
            <person name="Brown T."/>
            <person name="Elewa A."/>
            <person name="Iarovenko S."/>
            <person name="Subramanian E."/>
            <person name="Araus A.J."/>
            <person name="Petzold A."/>
            <person name="Susuki M."/>
            <person name="Suzuki K.-i.T."/>
            <person name="Hayashi T."/>
            <person name="Toyoda A."/>
            <person name="Oliveira C."/>
            <person name="Osipova E."/>
            <person name="Leigh N.D."/>
            <person name="Simon A."/>
            <person name="Yun M.H."/>
        </authorList>
    </citation>
    <scope>NUCLEOTIDE SEQUENCE</scope>
    <source>
        <strain evidence="1">20211129_DDA</strain>
        <tissue evidence="1">Liver</tissue>
    </source>
</reference>
<evidence type="ECO:0000313" key="1">
    <source>
        <dbReference type="EMBL" id="KAJ1108999.1"/>
    </source>
</evidence>
<proteinExistence type="predicted"/>
<dbReference type="AlphaFoldDB" id="A0AAV7N126"/>
<accession>A0AAV7N126</accession>
<keyword evidence="2" id="KW-1185">Reference proteome</keyword>
<comment type="caution">
    <text evidence="1">The sequence shown here is derived from an EMBL/GenBank/DDBJ whole genome shotgun (WGS) entry which is preliminary data.</text>
</comment>
<name>A0AAV7N126_PLEWA</name>
<evidence type="ECO:0008006" key="3">
    <source>
        <dbReference type="Google" id="ProtNLM"/>
    </source>
</evidence>
<evidence type="ECO:0000313" key="2">
    <source>
        <dbReference type="Proteomes" id="UP001066276"/>
    </source>
</evidence>
<dbReference type="EMBL" id="JANPWB010000013">
    <property type="protein sequence ID" value="KAJ1108999.1"/>
    <property type="molecule type" value="Genomic_DNA"/>
</dbReference>
<protein>
    <recommendedName>
        <fullName evidence="3">Transmembrane protein</fullName>
    </recommendedName>
</protein>
<sequence length="110" mass="11970">MGALRRAFYRAVYFPFSQRASHSDARLTGNTLPVLLFAAASLHAALRVLFSATAFHQVAPRVAGSKEDSVHIVASPQCRLAPQLAFPSDLRLGEEPNLNTRSVLLLLTLV</sequence>
<dbReference type="Proteomes" id="UP001066276">
    <property type="component" value="Chromosome 9"/>
</dbReference>